<accession>A0ABM4ESP3</accession>
<protein>
    <submittedName>
        <fullName evidence="10">Deleted in malignant brain tumors 1 protein-like</fullName>
    </submittedName>
</protein>
<keyword evidence="2" id="KW-0964">Secreted</keyword>
<feature type="disulfide bond" evidence="7">
    <location>
        <begin position="164"/>
        <end position="174"/>
    </location>
</feature>
<dbReference type="GeneID" id="136992445"/>
<dbReference type="PROSITE" id="PS50287">
    <property type="entry name" value="SRCR_2"/>
    <property type="match status" value="3"/>
</dbReference>
<feature type="disulfide bond" evidence="7">
    <location>
        <begin position="272"/>
        <end position="282"/>
    </location>
</feature>
<evidence type="ECO:0000313" key="9">
    <source>
        <dbReference type="Proteomes" id="UP001652627"/>
    </source>
</evidence>
<feature type="domain" description="SRCR" evidence="8">
    <location>
        <begin position="98"/>
        <end position="195"/>
    </location>
</feature>
<evidence type="ECO:0000256" key="1">
    <source>
        <dbReference type="ARBA" id="ARBA00004613"/>
    </source>
</evidence>
<evidence type="ECO:0000256" key="3">
    <source>
        <dbReference type="ARBA" id="ARBA00022729"/>
    </source>
</evidence>
<keyword evidence="6" id="KW-0325">Glycoprotein</keyword>
<organism evidence="9 10">
    <name type="scientific">Apteryx mantelli</name>
    <name type="common">North Island brown kiwi</name>
    <dbReference type="NCBI Taxonomy" id="2696672"/>
    <lineage>
        <taxon>Eukaryota</taxon>
        <taxon>Metazoa</taxon>
        <taxon>Chordata</taxon>
        <taxon>Craniata</taxon>
        <taxon>Vertebrata</taxon>
        <taxon>Euteleostomi</taxon>
        <taxon>Archelosauria</taxon>
        <taxon>Archosauria</taxon>
        <taxon>Dinosauria</taxon>
        <taxon>Saurischia</taxon>
        <taxon>Theropoda</taxon>
        <taxon>Coelurosauria</taxon>
        <taxon>Aves</taxon>
        <taxon>Palaeognathae</taxon>
        <taxon>Apterygiformes</taxon>
        <taxon>Apterygidae</taxon>
        <taxon>Apteryx</taxon>
    </lineage>
</organism>
<keyword evidence="9" id="KW-1185">Reference proteome</keyword>
<reference evidence="10" key="1">
    <citation type="submission" date="2025-08" db="UniProtKB">
        <authorList>
            <consortium name="RefSeq"/>
        </authorList>
    </citation>
    <scope>IDENTIFICATION</scope>
    <source>
        <tissue evidence="10">Blood</tissue>
    </source>
</reference>
<dbReference type="PANTHER" id="PTHR19331">
    <property type="entry name" value="SCAVENGER RECEPTOR DOMAIN-CONTAINING"/>
    <property type="match status" value="1"/>
</dbReference>
<comment type="subcellular location">
    <subcellularLocation>
        <location evidence="1">Secreted</location>
    </subcellularLocation>
</comment>
<evidence type="ECO:0000256" key="2">
    <source>
        <dbReference type="ARBA" id="ARBA00022525"/>
    </source>
</evidence>
<feature type="disulfide bond" evidence="7">
    <location>
        <begin position="133"/>
        <end position="194"/>
    </location>
</feature>
<proteinExistence type="predicted"/>
<feature type="domain" description="SRCR" evidence="8">
    <location>
        <begin position="203"/>
        <end position="295"/>
    </location>
</feature>
<dbReference type="PRINTS" id="PR00258">
    <property type="entry name" value="SPERACTRCPTR"/>
</dbReference>
<keyword evidence="3" id="KW-0732">Signal</keyword>
<evidence type="ECO:0000256" key="5">
    <source>
        <dbReference type="ARBA" id="ARBA00023157"/>
    </source>
</evidence>
<evidence type="ECO:0000256" key="7">
    <source>
        <dbReference type="PROSITE-ProRule" id="PRU00196"/>
    </source>
</evidence>
<name>A0ABM4ESP3_9AVES</name>
<dbReference type="Proteomes" id="UP001652627">
    <property type="component" value="Chromosome 7"/>
</dbReference>
<gene>
    <name evidence="10" type="primary">LOC136992445</name>
</gene>
<dbReference type="InterPro" id="IPR036772">
    <property type="entry name" value="SRCR-like_dom_sf"/>
</dbReference>
<evidence type="ECO:0000313" key="10">
    <source>
        <dbReference type="RefSeq" id="XP_067155723.1"/>
    </source>
</evidence>
<sequence>MLHGGAWATICDDSWGTADGDVVCGQLGGGRAASAPGQAHFGAGTGEILLDKVQCRGNEGSPRQRSRGSWAVSSCLHQEDAGVMSTAPMMSEIPGLSLRLVNSRNRCKGHVEVYYQDSWGTVCNDSWDLMDACSQLGCSQAVSAPGNASFSQGSGNILLDDVHCRGNEAHIWECPSRGWLVHNCVHVEDAGAVCSGSLSAGEVRLVNGWNQCEGRVEVFYKGAWGTVCDDSWDISDAEGVCNQLACGHAVSSSGSVTFTHSPRNTVMDDVQCRGNENYLWECSHRGWYRQSRDSR</sequence>
<dbReference type="SUPFAM" id="SSF56487">
    <property type="entry name" value="SRCR-like"/>
    <property type="match status" value="3"/>
</dbReference>
<feature type="disulfide bond" evidence="7">
    <location>
        <begin position="11"/>
        <end position="75"/>
    </location>
</feature>
<evidence type="ECO:0000256" key="6">
    <source>
        <dbReference type="ARBA" id="ARBA00023180"/>
    </source>
</evidence>
<evidence type="ECO:0000259" key="8">
    <source>
        <dbReference type="PROSITE" id="PS50287"/>
    </source>
</evidence>
<evidence type="ECO:0000256" key="4">
    <source>
        <dbReference type="ARBA" id="ARBA00022737"/>
    </source>
</evidence>
<dbReference type="Pfam" id="PF00530">
    <property type="entry name" value="SRCR"/>
    <property type="match status" value="3"/>
</dbReference>
<comment type="caution">
    <text evidence="7">Lacks conserved residue(s) required for the propagation of feature annotation.</text>
</comment>
<feature type="domain" description="SRCR" evidence="8">
    <location>
        <begin position="1"/>
        <end position="86"/>
    </location>
</feature>
<keyword evidence="4" id="KW-0677">Repeat</keyword>
<dbReference type="Gene3D" id="3.10.250.10">
    <property type="entry name" value="SRCR-like domain"/>
    <property type="match status" value="3"/>
</dbReference>
<dbReference type="RefSeq" id="XP_067155723.1">
    <property type="nucleotide sequence ID" value="XM_067299622.1"/>
</dbReference>
<dbReference type="SMART" id="SM00202">
    <property type="entry name" value="SR"/>
    <property type="match status" value="3"/>
</dbReference>
<dbReference type="InterPro" id="IPR001190">
    <property type="entry name" value="SRCR"/>
</dbReference>
<keyword evidence="5 7" id="KW-1015">Disulfide bond</keyword>
<dbReference type="PANTHER" id="PTHR19331:SF22">
    <property type="entry name" value="DELETED IN MALIGNANT BRAIN TUMORS 1 PROTEIN"/>
    <property type="match status" value="1"/>
</dbReference>